<dbReference type="InterPro" id="IPR014922">
    <property type="entry name" value="YdhG-like"/>
</dbReference>
<evidence type="ECO:0000313" key="2">
    <source>
        <dbReference type="EMBL" id="SEL20928.1"/>
    </source>
</evidence>
<dbReference type="SUPFAM" id="SSF159888">
    <property type="entry name" value="YdhG-like"/>
    <property type="match status" value="1"/>
</dbReference>
<sequence length="126" mass="14981">MKPAEEYILNQPEPYRSILLHLKNQIELTLPEVELKYKWNIPCFYIGKSPICYLNASHKKQFVDIAFWNSAHLTKHLNVLISEKRKVVRSLRYATLEEIDNNILTDVLKDAYSVRQNGFYKREDLR</sequence>
<protein>
    <recommendedName>
        <fullName evidence="1">YdhG-like domain-containing protein</fullName>
    </recommendedName>
</protein>
<dbReference type="OrthoDB" id="670608at2"/>
<accession>A0A1H7NDB2</accession>
<organism evidence="2 3">
    <name type="scientific">Maribacter orientalis</name>
    <dbReference type="NCBI Taxonomy" id="228957"/>
    <lineage>
        <taxon>Bacteria</taxon>
        <taxon>Pseudomonadati</taxon>
        <taxon>Bacteroidota</taxon>
        <taxon>Flavobacteriia</taxon>
        <taxon>Flavobacteriales</taxon>
        <taxon>Flavobacteriaceae</taxon>
        <taxon>Maribacter</taxon>
    </lineage>
</organism>
<feature type="domain" description="YdhG-like" evidence="1">
    <location>
        <begin position="16"/>
        <end position="111"/>
    </location>
</feature>
<name>A0A1H7NDB2_9FLAO</name>
<reference evidence="3" key="1">
    <citation type="submission" date="2016-10" db="EMBL/GenBank/DDBJ databases">
        <authorList>
            <person name="Varghese N."/>
            <person name="Submissions S."/>
        </authorList>
    </citation>
    <scope>NUCLEOTIDE SEQUENCE [LARGE SCALE GENOMIC DNA]</scope>
    <source>
        <strain evidence="3">DSM 16471</strain>
    </source>
</reference>
<keyword evidence="3" id="KW-1185">Reference proteome</keyword>
<gene>
    <name evidence="2" type="ORF">SAMN04488008_103136</name>
</gene>
<evidence type="ECO:0000259" key="1">
    <source>
        <dbReference type="Pfam" id="PF08818"/>
    </source>
</evidence>
<dbReference type="RefSeq" id="WP_091622222.1">
    <property type="nucleotide sequence ID" value="NZ_FNZN01000003.1"/>
</dbReference>
<dbReference type="Gene3D" id="3.90.1150.200">
    <property type="match status" value="1"/>
</dbReference>
<dbReference type="STRING" id="228957.SAMN04488008_103136"/>
<proteinExistence type="predicted"/>
<evidence type="ECO:0000313" key="3">
    <source>
        <dbReference type="Proteomes" id="UP000198990"/>
    </source>
</evidence>
<dbReference type="Proteomes" id="UP000198990">
    <property type="component" value="Unassembled WGS sequence"/>
</dbReference>
<dbReference type="Pfam" id="PF08818">
    <property type="entry name" value="DUF1801"/>
    <property type="match status" value="1"/>
</dbReference>
<dbReference type="AlphaFoldDB" id="A0A1H7NDB2"/>
<dbReference type="EMBL" id="FNZN01000003">
    <property type="protein sequence ID" value="SEL20928.1"/>
    <property type="molecule type" value="Genomic_DNA"/>
</dbReference>